<sequence>MRSKKRWAAFLLCAAMVLPAEVYAKELNTEKEMMTTEEGQTQIGLEMTSQIEGNESDVLLYRAGETKNLLLNFTNTGNTPLTCVNVTPRVKANTDAWPFEIENKNYTQTVDAIAPGETKSVSYAFTARQDVVSRYYKLKFDLTCAEGTISEQSVFLKTDVKEENQNQQDPGQQNPDPQDQGSGEQNGSVSYPYDAGGVYNGGEVVSGGGETKTGVPRVIVSGFNTDPAEIPAGSNFNLIVHLQNTSQDTAVSNMLFEFNAPAEGAESSGAAPAFLPVSGSSSVYLDHIPAGGTKDIAIALNARADLLQKPYSIELSMKYQDGNATQYEGHAALAIPIKQAARFEFSEVEVSSPEIAVGDEANIMCNIYNLGRTKLYNVKAKFEGEGIKGKEVFVGHVESGSSAAIDGMVTGEKETTGDGRMKMIVTYEDEAGAPYSTEQEFQLLVTPKQEDAGMVFSPETEPEKKGFPILPVGIAVVILAGGIAAVIIVKKKKQRKLQEEEESLADEFDRLTEDE</sequence>
<dbReference type="EMBL" id="SLZV01000006">
    <property type="protein sequence ID" value="TCS68886.1"/>
    <property type="molecule type" value="Genomic_DNA"/>
</dbReference>
<dbReference type="PANTHER" id="PTHR35902:SF3">
    <property type="entry name" value="NPCBM-ASSOCIATED, NEW3 DOMAIN OF ALPHA-GALACTOSIDASE"/>
    <property type="match status" value="1"/>
</dbReference>
<feature type="region of interest" description="Disordered" evidence="1">
    <location>
        <begin position="162"/>
        <end position="193"/>
    </location>
</feature>
<evidence type="ECO:0000313" key="6">
    <source>
        <dbReference type="Proteomes" id="UP000294613"/>
    </source>
</evidence>
<protein>
    <recommendedName>
        <fullName evidence="8">Repeat protein (TIGR01451 family)</fullName>
    </recommendedName>
</protein>
<evidence type="ECO:0000313" key="4">
    <source>
        <dbReference type="EMBL" id="GBU04302.1"/>
    </source>
</evidence>
<keyword evidence="3" id="KW-0732">Signal</keyword>
<dbReference type="RefSeq" id="WP_116441248.1">
    <property type="nucleotide sequence ID" value="NZ_BHEO01000002.1"/>
</dbReference>
<proteinExistence type="predicted"/>
<gene>
    <name evidence="5" type="ORF">EDD74_10690</name>
    <name evidence="4" type="ORF">FAEUMB_08430</name>
</gene>
<keyword evidence="2" id="KW-0812">Transmembrane</keyword>
<evidence type="ECO:0000256" key="1">
    <source>
        <dbReference type="SAM" id="MobiDB-lite"/>
    </source>
</evidence>
<keyword evidence="7" id="KW-1185">Reference proteome</keyword>
<feature type="region of interest" description="Disordered" evidence="1">
    <location>
        <begin position="495"/>
        <end position="515"/>
    </location>
</feature>
<dbReference type="Proteomes" id="UP000702954">
    <property type="component" value="Unassembled WGS sequence"/>
</dbReference>
<dbReference type="AlphaFoldDB" id="A0A4R3JSA8"/>
<organism evidence="5 6">
    <name type="scientific">Faecalimonas umbilicata</name>
    <dbReference type="NCBI Taxonomy" id="1912855"/>
    <lineage>
        <taxon>Bacteria</taxon>
        <taxon>Bacillati</taxon>
        <taxon>Bacillota</taxon>
        <taxon>Clostridia</taxon>
        <taxon>Lachnospirales</taxon>
        <taxon>Lachnospiraceae</taxon>
        <taxon>Faecalimonas</taxon>
    </lineage>
</organism>
<feature type="signal peptide" evidence="3">
    <location>
        <begin position="1"/>
        <end position="24"/>
    </location>
</feature>
<accession>A0A4R3JSA8</accession>
<keyword evidence="2" id="KW-0472">Membrane</keyword>
<reference evidence="4 7" key="1">
    <citation type="journal article" date="2018" name="Int. J. Syst. Evol. Microbiol.">
        <title>Draft Genome Sequence of Faecalimonas umbilicata JCM 30896T, an Acetate-Producing Bacterium Isolated from Human Feces.</title>
        <authorList>
            <person name="Sakamoto M."/>
            <person name="Ikeyama N."/>
            <person name="Yuki M."/>
            <person name="Ohkuma M."/>
        </authorList>
    </citation>
    <scope>NUCLEOTIDE SEQUENCE [LARGE SCALE GENOMIC DNA]</scope>
    <source>
        <strain evidence="4 7">EGH7</strain>
    </source>
</reference>
<feature type="compositionally biased region" description="Low complexity" evidence="1">
    <location>
        <begin position="165"/>
        <end position="181"/>
    </location>
</feature>
<feature type="transmembrane region" description="Helical" evidence="2">
    <location>
        <begin position="467"/>
        <end position="489"/>
    </location>
</feature>
<evidence type="ECO:0008006" key="8">
    <source>
        <dbReference type="Google" id="ProtNLM"/>
    </source>
</evidence>
<keyword evidence="2" id="KW-1133">Transmembrane helix</keyword>
<dbReference type="Proteomes" id="UP000294613">
    <property type="component" value="Unassembled WGS sequence"/>
</dbReference>
<dbReference type="PANTHER" id="PTHR35902">
    <property type="entry name" value="S-LAYER DOMAIN-LIKE PROTEIN-RELATED"/>
    <property type="match status" value="1"/>
</dbReference>
<feature type="chain" id="PRO_5020340557" description="Repeat protein (TIGR01451 family)" evidence="3">
    <location>
        <begin position="25"/>
        <end position="515"/>
    </location>
</feature>
<evidence type="ECO:0000313" key="5">
    <source>
        <dbReference type="EMBL" id="TCS68886.1"/>
    </source>
</evidence>
<reference evidence="5 6" key="2">
    <citation type="submission" date="2019-03" db="EMBL/GenBank/DDBJ databases">
        <title>Genomic Encyclopedia of Type Strains, Phase IV (KMG-IV): sequencing the most valuable type-strain genomes for metagenomic binning, comparative biology and taxonomic classification.</title>
        <authorList>
            <person name="Goeker M."/>
        </authorList>
    </citation>
    <scope>NUCLEOTIDE SEQUENCE [LARGE SCALE GENOMIC DNA]</scope>
    <source>
        <strain evidence="5 6">DSM 103426</strain>
    </source>
</reference>
<evidence type="ECO:0000313" key="7">
    <source>
        <dbReference type="Proteomes" id="UP000702954"/>
    </source>
</evidence>
<name>A0A4R3JSA8_9FIRM</name>
<dbReference type="EMBL" id="BHEO01000002">
    <property type="protein sequence ID" value="GBU04302.1"/>
    <property type="molecule type" value="Genomic_DNA"/>
</dbReference>
<evidence type="ECO:0000256" key="2">
    <source>
        <dbReference type="SAM" id="Phobius"/>
    </source>
</evidence>
<comment type="caution">
    <text evidence="5">The sequence shown here is derived from an EMBL/GenBank/DDBJ whole genome shotgun (WGS) entry which is preliminary data.</text>
</comment>
<evidence type="ECO:0000256" key="3">
    <source>
        <dbReference type="SAM" id="SignalP"/>
    </source>
</evidence>